<proteinExistence type="predicted"/>
<keyword evidence="2" id="KW-1185">Reference proteome</keyword>
<dbReference type="OrthoDB" id="4725912at2759"/>
<dbReference type="VEuPathDB" id="FungiDB:G647_07217"/>
<dbReference type="AlphaFoldDB" id="A0A1C1C7T2"/>
<organism evidence="1 2">
    <name type="scientific">Cladophialophora carrionii</name>
    <dbReference type="NCBI Taxonomy" id="86049"/>
    <lineage>
        <taxon>Eukaryota</taxon>
        <taxon>Fungi</taxon>
        <taxon>Dikarya</taxon>
        <taxon>Ascomycota</taxon>
        <taxon>Pezizomycotina</taxon>
        <taxon>Eurotiomycetes</taxon>
        <taxon>Chaetothyriomycetidae</taxon>
        <taxon>Chaetothyriales</taxon>
        <taxon>Herpotrichiellaceae</taxon>
        <taxon>Cladophialophora</taxon>
    </lineage>
</organism>
<dbReference type="EMBL" id="LGRB01000020">
    <property type="protein sequence ID" value="OCT44537.1"/>
    <property type="molecule type" value="Genomic_DNA"/>
</dbReference>
<comment type="caution">
    <text evidence="1">The sequence shown here is derived from an EMBL/GenBank/DDBJ whole genome shotgun (WGS) entry which is preliminary data.</text>
</comment>
<accession>A0A1C1C7T2</accession>
<dbReference type="VEuPathDB" id="FungiDB:CLCR_06337"/>
<sequence>MSQTSQVLTFRPSPSDPNVTLIERTNYDANYPQAYTTTALFSISSQKSSKEVHIYRIGAGNHAIHPTLISSSKYSSLKSATEISLAAGQSIKLTSSGAGDGYKFTCPPLGRMKWKSKTSGALVLQDENRIQLARYESQSGFKGVTAAKFEILVPADAYLLDVIVVTGMAAVKMQGKDKTALEVAAEVVGGVVGSG</sequence>
<dbReference type="Proteomes" id="UP000094526">
    <property type="component" value="Unassembled WGS sequence"/>
</dbReference>
<name>A0A1C1C7T2_9EURO</name>
<gene>
    <name evidence="1" type="ORF">CLCR_06337</name>
</gene>
<protein>
    <submittedName>
        <fullName evidence="1">Uncharacterized protein</fullName>
    </submittedName>
</protein>
<reference evidence="2" key="1">
    <citation type="submission" date="2015-07" db="EMBL/GenBank/DDBJ databases">
        <authorList>
            <person name="Teixeira M.M."/>
            <person name="Souza R.C."/>
            <person name="Almeida L.G."/>
            <person name="Vicente V.A."/>
            <person name="de Hoog S."/>
            <person name="Bocca A.L."/>
            <person name="de Almeida S.R."/>
            <person name="Vasconcelos A.T."/>
            <person name="Felipe M.S."/>
        </authorList>
    </citation>
    <scope>NUCLEOTIDE SEQUENCE [LARGE SCALE GENOMIC DNA]</scope>
    <source>
        <strain evidence="2">KSF</strain>
    </source>
</reference>
<evidence type="ECO:0000313" key="2">
    <source>
        <dbReference type="Proteomes" id="UP000094526"/>
    </source>
</evidence>
<evidence type="ECO:0000313" key="1">
    <source>
        <dbReference type="EMBL" id="OCT44537.1"/>
    </source>
</evidence>